<keyword evidence="4 9" id="KW-0498">Mitosis</keyword>
<comment type="subcellular location">
    <subcellularLocation>
        <location evidence="9">Nucleus</location>
    </subcellularLocation>
    <subcellularLocation>
        <location evidence="9">Chromosome</location>
        <location evidence="9">Centromere</location>
        <location evidence="9">Kinetochore</location>
    </subcellularLocation>
</comment>
<evidence type="ECO:0000256" key="5">
    <source>
        <dbReference type="ARBA" id="ARBA00022838"/>
    </source>
</evidence>
<keyword evidence="2 9" id="KW-0158">Chromosome</keyword>
<evidence type="ECO:0000256" key="6">
    <source>
        <dbReference type="ARBA" id="ARBA00023054"/>
    </source>
</evidence>
<feature type="coiled-coil region" evidence="10">
    <location>
        <begin position="94"/>
        <end position="135"/>
    </location>
</feature>
<proteinExistence type="inferred from homology"/>
<dbReference type="GO" id="GO:0007059">
    <property type="term" value="P:chromosome segregation"/>
    <property type="evidence" value="ECO:0007669"/>
    <property type="project" value="InterPro"/>
</dbReference>
<evidence type="ECO:0000256" key="7">
    <source>
        <dbReference type="ARBA" id="ARBA00023306"/>
    </source>
</evidence>
<evidence type="ECO:0000256" key="4">
    <source>
        <dbReference type="ARBA" id="ARBA00022776"/>
    </source>
</evidence>
<comment type="similarity">
    <text evidence="1 9">Belongs to the SPC25 family.</text>
</comment>
<keyword evidence="5 9" id="KW-0995">Kinetochore</keyword>
<dbReference type="EMBL" id="ML996085">
    <property type="protein sequence ID" value="KAF2152928.1"/>
    <property type="molecule type" value="Genomic_DNA"/>
</dbReference>
<evidence type="ECO:0000256" key="10">
    <source>
        <dbReference type="SAM" id="Coils"/>
    </source>
</evidence>
<evidence type="ECO:0000313" key="13">
    <source>
        <dbReference type="Proteomes" id="UP000799439"/>
    </source>
</evidence>
<dbReference type="PANTHER" id="PTHR14281:SF0">
    <property type="entry name" value="KINETOCHORE PROTEIN SPC25"/>
    <property type="match status" value="1"/>
</dbReference>
<evidence type="ECO:0000256" key="2">
    <source>
        <dbReference type="ARBA" id="ARBA00022454"/>
    </source>
</evidence>
<dbReference type="GO" id="GO:0051301">
    <property type="term" value="P:cell division"/>
    <property type="evidence" value="ECO:0007669"/>
    <property type="project" value="UniProtKB-UniRule"/>
</dbReference>
<sequence>MTPLRHDTPFSTSLRYDSPADTLPSIDFNFADLRERMALFTSKFDDFISRGRLRVLSERNAFRASIAEQQESQRAHKQHLDSLSTAADSHADTLAHEAAEAADLESAIAALSADKAAAVRRRDALTDQIRALQADIASRRAAQNAHAKHMESQARLNGPELRFWEQSLGLRIEGAGAAERIRFVFCCVDERDEHAETDFVLDMRGAGYKVEETMPALESEEVDAVVERLNEGGDLAAFLKGMRTLFVQAVNER</sequence>
<dbReference type="InterPro" id="IPR013255">
    <property type="entry name" value="Spc25_C"/>
</dbReference>
<name>A0A9P4J5S2_9PEZI</name>
<feature type="domain" description="Chromosome segregation protein Spc25 C-terminal" evidence="11">
    <location>
        <begin position="177"/>
        <end position="247"/>
    </location>
</feature>
<evidence type="ECO:0000259" key="11">
    <source>
        <dbReference type="Pfam" id="PF08234"/>
    </source>
</evidence>
<dbReference type="Proteomes" id="UP000799439">
    <property type="component" value="Unassembled WGS sequence"/>
</dbReference>
<comment type="function">
    <text evidence="9">Acts as a component of the essential kinetochore-associated NDC80 complex, which is required for chromosome segregation and spindle checkpoint activity.</text>
</comment>
<keyword evidence="7 9" id="KW-0131">Cell cycle</keyword>
<gene>
    <name evidence="12" type="ORF">K461DRAFT_224976</name>
</gene>
<keyword evidence="3 9" id="KW-0132">Cell division</keyword>
<keyword evidence="13" id="KW-1185">Reference proteome</keyword>
<dbReference type="OrthoDB" id="4056921at2759"/>
<dbReference type="CDD" id="cd23784">
    <property type="entry name" value="RWD_Spc25"/>
    <property type="match status" value="1"/>
</dbReference>
<dbReference type="FunFam" id="3.30.457.50:FF:000001">
    <property type="entry name" value="Probable kinetochore protein spc25"/>
    <property type="match status" value="1"/>
</dbReference>
<dbReference type="InterPro" id="IPR045143">
    <property type="entry name" value="Spc25"/>
</dbReference>
<evidence type="ECO:0000256" key="1">
    <source>
        <dbReference type="ARBA" id="ARBA00006379"/>
    </source>
</evidence>
<comment type="caution">
    <text evidence="12">The sequence shown here is derived from an EMBL/GenBank/DDBJ whole genome shotgun (WGS) entry which is preliminary data.</text>
</comment>
<evidence type="ECO:0000256" key="8">
    <source>
        <dbReference type="ARBA" id="ARBA00023328"/>
    </source>
</evidence>
<dbReference type="GO" id="GO:0031262">
    <property type="term" value="C:Ndc80 complex"/>
    <property type="evidence" value="ECO:0007669"/>
    <property type="project" value="InterPro"/>
</dbReference>
<protein>
    <recommendedName>
        <fullName evidence="9">Kinetochore protein SPC25</fullName>
    </recommendedName>
</protein>
<dbReference type="PANTHER" id="PTHR14281">
    <property type="entry name" value="KINETOCHORE PROTEIN SPC25-RELATED"/>
    <property type="match status" value="1"/>
</dbReference>
<dbReference type="Pfam" id="PF08234">
    <property type="entry name" value="Spindle_Spc25"/>
    <property type="match status" value="1"/>
</dbReference>
<organism evidence="12 13">
    <name type="scientific">Myriangium duriaei CBS 260.36</name>
    <dbReference type="NCBI Taxonomy" id="1168546"/>
    <lineage>
        <taxon>Eukaryota</taxon>
        <taxon>Fungi</taxon>
        <taxon>Dikarya</taxon>
        <taxon>Ascomycota</taxon>
        <taxon>Pezizomycotina</taxon>
        <taxon>Dothideomycetes</taxon>
        <taxon>Dothideomycetidae</taxon>
        <taxon>Myriangiales</taxon>
        <taxon>Myriangiaceae</taxon>
        <taxon>Myriangium</taxon>
    </lineage>
</organism>
<dbReference type="AlphaFoldDB" id="A0A9P4J5S2"/>
<accession>A0A9P4J5S2</accession>
<evidence type="ECO:0000256" key="9">
    <source>
        <dbReference type="RuleBase" id="RU367150"/>
    </source>
</evidence>
<evidence type="ECO:0000256" key="3">
    <source>
        <dbReference type="ARBA" id="ARBA00022618"/>
    </source>
</evidence>
<reference evidence="12" key="1">
    <citation type="journal article" date="2020" name="Stud. Mycol.">
        <title>101 Dothideomycetes genomes: a test case for predicting lifestyles and emergence of pathogens.</title>
        <authorList>
            <person name="Haridas S."/>
            <person name="Albert R."/>
            <person name="Binder M."/>
            <person name="Bloem J."/>
            <person name="Labutti K."/>
            <person name="Salamov A."/>
            <person name="Andreopoulos B."/>
            <person name="Baker S."/>
            <person name="Barry K."/>
            <person name="Bills G."/>
            <person name="Bluhm B."/>
            <person name="Cannon C."/>
            <person name="Castanera R."/>
            <person name="Culley D."/>
            <person name="Daum C."/>
            <person name="Ezra D."/>
            <person name="Gonzalez J."/>
            <person name="Henrissat B."/>
            <person name="Kuo A."/>
            <person name="Liang C."/>
            <person name="Lipzen A."/>
            <person name="Lutzoni F."/>
            <person name="Magnuson J."/>
            <person name="Mondo S."/>
            <person name="Nolan M."/>
            <person name="Ohm R."/>
            <person name="Pangilinan J."/>
            <person name="Park H.-J."/>
            <person name="Ramirez L."/>
            <person name="Alfaro M."/>
            <person name="Sun H."/>
            <person name="Tritt A."/>
            <person name="Yoshinaga Y."/>
            <person name="Zwiers L.-H."/>
            <person name="Turgeon B."/>
            <person name="Goodwin S."/>
            <person name="Spatafora J."/>
            <person name="Crous P."/>
            <person name="Grigoriev I."/>
        </authorList>
    </citation>
    <scope>NUCLEOTIDE SEQUENCE</scope>
    <source>
        <strain evidence="12">CBS 260.36</strain>
    </source>
</reference>
<keyword evidence="9" id="KW-0539">Nucleus</keyword>
<evidence type="ECO:0000313" key="12">
    <source>
        <dbReference type="EMBL" id="KAF2152928.1"/>
    </source>
</evidence>
<dbReference type="Gene3D" id="3.30.457.50">
    <property type="entry name" value="Chromosome segregation protein Spc25"/>
    <property type="match status" value="1"/>
</dbReference>
<keyword evidence="8 9" id="KW-0137">Centromere</keyword>
<dbReference type="GO" id="GO:0005634">
    <property type="term" value="C:nucleus"/>
    <property type="evidence" value="ECO:0007669"/>
    <property type="project" value="UniProtKB-SubCell"/>
</dbReference>
<comment type="subunit">
    <text evidence="9">Component of the NDC80 complex.</text>
</comment>
<keyword evidence="6 10" id="KW-0175">Coiled coil</keyword>